<dbReference type="InterPro" id="IPR000944">
    <property type="entry name" value="Tscrpt_reg_Rrf2"/>
</dbReference>
<dbReference type="NCBIfam" id="TIGR00738">
    <property type="entry name" value="rrf2_super"/>
    <property type="match status" value="1"/>
</dbReference>
<dbReference type="InterPro" id="IPR036390">
    <property type="entry name" value="WH_DNA-bd_sf"/>
</dbReference>
<dbReference type="SUPFAM" id="SSF46785">
    <property type="entry name" value="Winged helix' DNA-binding domain"/>
    <property type="match status" value="1"/>
</dbReference>
<dbReference type="OrthoDB" id="9802344at2"/>
<dbReference type="EMBL" id="FMXQ01000004">
    <property type="protein sequence ID" value="SDB29604.1"/>
    <property type="molecule type" value="Genomic_DNA"/>
</dbReference>
<dbReference type="GO" id="GO:0003677">
    <property type="term" value="F:DNA binding"/>
    <property type="evidence" value="ECO:0007669"/>
    <property type="project" value="UniProtKB-KW"/>
</dbReference>
<dbReference type="STRING" id="665467.SAMN02982931_02234"/>
<dbReference type="GO" id="GO:0005829">
    <property type="term" value="C:cytosol"/>
    <property type="evidence" value="ECO:0007669"/>
    <property type="project" value="TreeGrafter"/>
</dbReference>
<sequence>MRLTIYTDYALRLLMYLAVNDDGEKGLATIGDVAASYGISRNHLMKVAYQLGAAGYIETVRGRGGGLRLAMAASEIRLGDVVRETEPDMALVPCFNPVDAPCAIRSCCVLRKALQNAGDAFLAALDGYSLGDLARPRTPLRKLLAIA</sequence>
<dbReference type="Pfam" id="PF02082">
    <property type="entry name" value="Rrf2"/>
    <property type="match status" value="1"/>
</dbReference>
<dbReference type="InterPro" id="IPR036388">
    <property type="entry name" value="WH-like_DNA-bd_sf"/>
</dbReference>
<dbReference type="PANTHER" id="PTHR33221:SF4">
    <property type="entry name" value="HTH-TYPE TRANSCRIPTIONAL REPRESSOR NSRR"/>
    <property type="match status" value="1"/>
</dbReference>
<reference evidence="2 3" key="1">
    <citation type="submission" date="2016-10" db="EMBL/GenBank/DDBJ databases">
        <authorList>
            <person name="de Groot N.N."/>
        </authorList>
    </citation>
    <scope>NUCLEOTIDE SEQUENCE [LARGE SCALE GENOMIC DNA]</scope>
    <source>
        <strain evidence="2 3">ATCC 35022</strain>
    </source>
</reference>
<dbReference type="Gene3D" id="1.10.10.10">
    <property type="entry name" value="Winged helix-like DNA-binding domain superfamily/Winged helix DNA-binding domain"/>
    <property type="match status" value="1"/>
</dbReference>
<evidence type="ECO:0000256" key="1">
    <source>
        <dbReference type="ARBA" id="ARBA00023125"/>
    </source>
</evidence>
<dbReference type="Proteomes" id="UP000199071">
    <property type="component" value="Unassembled WGS sequence"/>
</dbReference>
<dbReference type="PANTHER" id="PTHR33221">
    <property type="entry name" value="WINGED HELIX-TURN-HELIX TRANSCRIPTIONAL REGULATOR, RRF2 FAMILY"/>
    <property type="match status" value="1"/>
</dbReference>
<dbReference type="GO" id="GO:0003700">
    <property type="term" value="F:DNA-binding transcription factor activity"/>
    <property type="evidence" value="ECO:0007669"/>
    <property type="project" value="TreeGrafter"/>
</dbReference>
<evidence type="ECO:0000313" key="3">
    <source>
        <dbReference type="Proteomes" id="UP000199071"/>
    </source>
</evidence>
<protein>
    <submittedName>
        <fullName evidence="2">Transcriptional regulator, BadM/Rrf2 family</fullName>
    </submittedName>
</protein>
<accession>A0A1G6C9V3</accession>
<proteinExistence type="predicted"/>
<gene>
    <name evidence="2" type="ORF">SAMN02982931_02234</name>
</gene>
<organism evidence="2 3">
    <name type="scientific">Bauldia litoralis</name>
    <dbReference type="NCBI Taxonomy" id="665467"/>
    <lineage>
        <taxon>Bacteria</taxon>
        <taxon>Pseudomonadati</taxon>
        <taxon>Pseudomonadota</taxon>
        <taxon>Alphaproteobacteria</taxon>
        <taxon>Hyphomicrobiales</taxon>
        <taxon>Kaistiaceae</taxon>
        <taxon>Bauldia</taxon>
    </lineage>
</organism>
<keyword evidence="3" id="KW-1185">Reference proteome</keyword>
<dbReference type="AlphaFoldDB" id="A0A1G6C9V3"/>
<dbReference type="RefSeq" id="WP_090876508.1">
    <property type="nucleotide sequence ID" value="NZ_FMXQ01000004.1"/>
</dbReference>
<keyword evidence="1" id="KW-0238">DNA-binding</keyword>
<dbReference type="PROSITE" id="PS51197">
    <property type="entry name" value="HTH_RRF2_2"/>
    <property type="match status" value="1"/>
</dbReference>
<name>A0A1G6C9V3_9HYPH</name>
<evidence type="ECO:0000313" key="2">
    <source>
        <dbReference type="EMBL" id="SDB29604.1"/>
    </source>
</evidence>